<keyword evidence="3" id="KW-1185">Reference proteome</keyword>
<evidence type="ECO:0000256" key="1">
    <source>
        <dbReference type="SAM" id="SignalP"/>
    </source>
</evidence>
<accession>A0ABP7EKR3</accession>
<evidence type="ECO:0008006" key="4">
    <source>
        <dbReference type="Google" id="ProtNLM"/>
    </source>
</evidence>
<sequence>MVVYPIMKPMTSIKPMTLAALAALGAVLVTSACGQATPSPGTPTSAGGSVPAVQVVTSGAVRLEATMAPGGPKPAGTAGAGTGIAATGGLVVDYTVTNTGAKPLLAYDVVPQDLGSATVPADVDAKHAWVYEQSGVLRLSKQGFSPAPNVRFAAAPVMGGHVLAPGASVTGKAYAASPPTLDVPGESFEAPRGAVDPGVKQWQFCVQVDDRAAQARPAAAGSGVVQAPSVAPQGDELVCTQPATIPVA</sequence>
<dbReference type="Proteomes" id="UP001501468">
    <property type="component" value="Unassembled WGS sequence"/>
</dbReference>
<comment type="caution">
    <text evidence="2">The sequence shown here is derived from an EMBL/GenBank/DDBJ whole genome shotgun (WGS) entry which is preliminary data.</text>
</comment>
<evidence type="ECO:0000313" key="2">
    <source>
        <dbReference type="EMBL" id="GAA3720397.1"/>
    </source>
</evidence>
<feature type="signal peptide" evidence="1">
    <location>
        <begin position="1"/>
        <end position="36"/>
    </location>
</feature>
<proteinExistence type="predicted"/>
<keyword evidence="1" id="KW-0732">Signal</keyword>
<evidence type="ECO:0000313" key="3">
    <source>
        <dbReference type="Proteomes" id="UP001501468"/>
    </source>
</evidence>
<name>A0ABP7EKR3_9MICO</name>
<reference evidence="3" key="1">
    <citation type="journal article" date="2019" name="Int. J. Syst. Evol. Microbiol.">
        <title>The Global Catalogue of Microorganisms (GCM) 10K type strain sequencing project: providing services to taxonomists for standard genome sequencing and annotation.</title>
        <authorList>
            <consortium name="The Broad Institute Genomics Platform"/>
            <consortium name="The Broad Institute Genome Sequencing Center for Infectious Disease"/>
            <person name="Wu L."/>
            <person name="Ma J."/>
        </authorList>
    </citation>
    <scope>NUCLEOTIDE SEQUENCE [LARGE SCALE GENOMIC DNA]</scope>
    <source>
        <strain evidence="3">JCM 17125</strain>
    </source>
</reference>
<protein>
    <recommendedName>
        <fullName evidence="4">DUF4232 domain-containing protein</fullName>
    </recommendedName>
</protein>
<gene>
    <name evidence="2" type="ORF">GCM10022399_40950</name>
</gene>
<dbReference type="EMBL" id="BAABDC010000011">
    <property type="protein sequence ID" value="GAA3720397.1"/>
    <property type="molecule type" value="Genomic_DNA"/>
</dbReference>
<feature type="chain" id="PRO_5047400264" description="DUF4232 domain-containing protein" evidence="1">
    <location>
        <begin position="37"/>
        <end position="248"/>
    </location>
</feature>
<organism evidence="2 3">
    <name type="scientific">Terrabacter ginsenosidimutans</name>
    <dbReference type="NCBI Taxonomy" id="490575"/>
    <lineage>
        <taxon>Bacteria</taxon>
        <taxon>Bacillati</taxon>
        <taxon>Actinomycetota</taxon>
        <taxon>Actinomycetes</taxon>
        <taxon>Micrococcales</taxon>
        <taxon>Intrasporangiaceae</taxon>
        <taxon>Terrabacter</taxon>
    </lineage>
</organism>